<dbReference type="AlphaFoldDB" id="A0A0M3V2K0"/>
<evidence type="ECO:0000313" key="1">
    <source>
        <dbReference type="EMBL" id="ALF47852.1"/>
    </source>
</evidence>
<organism evidence="1 2">
    <name type="scientific">Campylobacter concisus</name>
    <dbReference type="NCBI Taxonomy" id="199"/>
    <lineage>
        <taxon>Bacteria</taxon>
        <taxon>Pseudomonadati</taxon>
        <taxon>Campylobacterota</taxon>
        <taxon>Epsilonproteobacteria</taxon>
        <taxon>Campylobacterales</taxon>
        <taxon>Campylobacteraceae</taxon>
        <taxon>Campylobacter</taxon>
    </lineage>
</organism>
<dbReference type="KEGG" id="ccoc:CCON33237_1185"/>
<dbReference type="Proteomes" id="UP000066049">
    <property type="component" value="Chromosome"/>
</dbReference>
<dbReference type="RefSeq" id="WP_054196816.1">
    <property type="nucleotide sequence ID" value="NZ_PIRV01000008.1"/>
</dbReference>
<proteinExistence type="predicted"/>
<sequence>MLAVVKFYKIMFTREAMKKLIIFMIALLFCGCGIASKGDGASNSMNFHIAKRVAIDMSGGWIDFNKENYDKFWRNIRSSGNTKYKLDWIKADAYSMVNLNIEFLKSALETYKSKNVIKTADFASYEKNIENLAPTVSGYNTEQEYKLKMVIKQAIAAYNQQLQMFQNGGEFNLYLYLMHVANISDNGVSIFIDFGRINAVGENKNDIEKHLNRAYELKQNLDSLFDKNYRW</sequence>
<evidence type="ECO:0000313" key="2">
    <source>
        <dbReference type="Proteomes" id="UP000066049"/>
    </source>
</evidence>
<protein>
    <recommendedName>
        <fullName evidence="3">Lipoprotein</fullName>
    </recommendedName>
</protein>
<evidence type="ECO:0008006" key="3">
    <source>
        <dbReference type="Google" id="ProtNLM"/>
    </source>
</evidence>
<name>A0A0M3V2K0_9BACT</name>
<dbReference type="PATRIC" id="fig|199.248.peg.1223"/>
<accession>A0A0M3V2K0</accession>
<reference evidence="2" key="1">
    <citation type="submission" date="2015-08" db="EMBL/GenBank/DDBJ databases">
        <title>Comparative genomics of the Campylobacter concisus group.</title>
        <authorList>
            <person name="Miller W.G."/>
            <person name="Yee E."/>
            <person name="Chapman M.H."/>
            <person name="Huynh S."/>
            <person name="Bono J.L."/>
            <person name="On S.L.W."/>
            <person name="St Leger J."/>
            <person name="Foster G."/>
            <person name="Parker C.T."/>
        </authorList>
    </citation>
    <scope>NUCLEOTIDE SEQUENCE [LARGE SCALE GENOMIC DNA]</scope>
    <source>
        <strain evidence="2">ATCC 33237</strain>
    </source>
</reference>
<dbReference type="PROSITE" id="PS51257">
    <property type="entry name" value="PROKAR_LIPOPROTEIN"/>
    <property type="match status" value="1"/>
</dbReference>
<dbReference type="EMBL" id="CP012541">
    <property type="protein sequence ID" value="ALF47852.1"/>
    <property type="molecule type" value="Genomic_DNA"/>
</dbReference>
<gene>
    <name evidence="1" type="ORF">CCON33237_1185</name>
</gene>